<keyword evidence="1" id="KW-0132">Cell division</keyword>
<organism evidence="5 6">
    <name type="scientific">Botrimarina hoheduenensis</name>
    <dbReference type="NCBI Taxonomy" id="2528000"/>
    <lineage>
        <taxon>Bacteria</taxon>
        <taxon>Pseudomonadati</taxon>
        <taxon>Planctomycetota</taxon>
        <taxon>Planctomycetia</taxon>
        <taxon>Pirellulales</taxon>
        <taxon>Lacipirellulaceae</taxon>
        <taxon>Botrimarina</taxon>
    </lineage>
</organism>
<keyword evidence="2" id="KW-0717">Septation</keyword>
<evidence type="ECO:0000256" key="3">
    <source>
        <dbReference type="ARBA" id="ARBA00023306"/>
    </source>
</evidence>
<evidence type="ECO:0000256" key="1">
    <source>
        <dbReference type="ARBA" id="ARBA00022618"/>
    </source>
</evidence>
<keyword evidence="6" id="KW-1185">Reference proteome</keyword>
<dbReference type="RefSeq" id="WP_146572187.1">
    <property type="nucleotide sequence ID" value="NZ_SJPH01000002.1"/>
</dbReference>
<dbReference type="GO" id="GO:0030435">
    <property type="term" value="P:sporulation resulting in formation of a cellular spore"/>
    <property type="evidence" value="ECO:0007669"/>
    <property type="project" value="InterPro"/>
</dbReference>
<name>A0A5C5WB95_9BACT</name>
<dbReference type="SUPFAM" id="SSF160537">
    <property type="entry name" value="SpoVG-like"/>
    <property type="match status" value="1"/>
</dbReference>
<dbReference type="InterPro" id="IPR007170">
    <property type="entry name" value="SpoVG"/>
</dbReference>
<dbReference type="PANTHER" id="PTHR38429:SF1">
    <property type="entry name" value="SEPTATION PROTEIN SPOVG-RELATED"/>
    <property type="match status" value="1"/>
</dbReference>
<dbReference type="InterPro" id="IPR036751">
    <property type="entry name" value="SpoVG_sf"/>
</dbReference>
<dbReference type="GO" id="GO:0000917">
    <property type="term" value="P:division septum assembly"/>
    <property type="evidence" value="ECO:0007669"/>
    <property type="project" value="UniProtKB-KW"/>
</dbReference>
<comment type="caution">
    <text evidence="5">The sequence shown here is derived from an EMBL/GenBank/DDBJ whole genome shotgun (WGS) entry which is preliminary data.</text>
</comment>
<dbReference type="Gene3D" id="3.30.1120.40">
    <property type="entry name" value="Stage V sporulation protein G"/>
    <property type="match status" value="1"/>
</dbReference>
<accession>A0A5C5WB95</accession>
<dbReference type="AlphaFoldDB" id="A0A5C5WB95"/>
<keyword evidence="3" id="KW-0131">Cell cycle</keyword>
<feature type="region of interest" description="Disordered" evidence="4">
    <location>
        <begin position="143"/>
        <end position="221"/>
    </location>
</feature>
<dbReference type="Proteomes" id="UP000318995">
    <property type="component" value="Unassembled WGS sequence"/>
</dbReference>
<dbReference type="OrthoDB" id="9796286at2"/>
<evidence type="ECO:0000313" key="5">
    <source>
        <dbReference type="EMBL" id="TWT47513.1"/>
    </source>
</evidence>
<feature type="compositionally biased region" description="Polar residues" evidence="4">
    <location>
        <begin position="185"/>
        <end position="196"/>
    </location>
</feature>
<feature type="compositionally biased region" description="Basic and acidic residues" evidence="4">
    <location>
        <begin position="200"/>
        <end position="212"/>
    </location>
</feature>
<evidence type="ECO:0000256" key="2">
    <source>
        <dbReference type="ARBA" id="ARBA00023210"/>
    </source>
</evidence>
<evidence type="ECO:0000256" key="4">
    <source>
        <dbReference type="SAM" id="MobiDB-lite"/>
    </source>
</evidence>
<sequence>MNITEVRIKLMDESGERLKAFCSITFDDCFVIRDLKVIEGTSGFFVAMPSRKLTAHCGKCGMKNHLRAAFCNQCGAKLEEARLIKDLDGRTKLYADIAHPINSRCREMIQERVIAEYQSELERAKLPDYVSRYDDYDGGDFSEEDALTTRRFDEPHSETRQNRPHHPPQGDPATTRVPLSPPHTPMNQRAPDSSPASRFDAADQRVDRRDFPADGFGTGIF</sequence>
<protein>
    <submittedName>
        <fullName evidence="5">Putative septation protein SpoVG</fullName>
    </submittedName>
</protein>
<gene>
    <name evidence="5" type="primary">spoVG</name>
    <name evidence="5" type="ORF">Pla111_11270</name>
</gene>
<proteinExistence type="predicted"/>
<dbReference type="Pfam" id="PF04026">
    <property type="entry name" value="SpoVG"/>
    <property type="match status" value="1"/>
</dbReference>
<feature type="compositionally biased region" description="Basic and acidic residues" evidence="4">
    <location>
        <begin position="147"/>
        <end position="161"/>
    </location>
</feature>
<evidence type="ECO:0000313" key="6">
    <source>
        <dbReference type="Proteomes" id="UP000318995"/>
    </source>
</evidence>
<reference evidence="5 6" key="1">
    <citation type="submission" date="2019-02" db="EMBL/GenBank/DDBJ databases">
        <title>Deep-cultivation of Planctomycetes and their phenomic and genomic characterization uncovers novel biology.</title>
        <authorList>
            <person name="Wiegand S."/>
            <person name="Jogler M."/>
            <person name="Boedeker C."/>
            <person name="Pinto D."/>
            <person name="Vollmers J."/>
            <person name="Rivas-Marin E."/>
            <person name="Kohn T."/>
            <person name="Peeters S.H."/>
            <person name="Heuer A."/>
            <person name="Rast P."/>
            <person name="Oberbeckmann S."/>
            <person name="Bunk B."/>
            <person name="Jeske O."/>
            <person name="Meyerdierks A."/>
            <person name="Storesund J.E."/>
            <person name="Kallscheuer N."/>
            <person name="Luecker S."/>
            <person name="Lage O.M."/>
            <person name="Pohl T."/>
            <person name="Merkel B.J."/>
            <person name="Hornburger P."/>
            <person name="Mueller R.-W."/>
            <person name="Bruemmer F."/>
            <person name="Labrenz M."/>
            <person name="Spormann A.M."/>
            <person name="Op Den Camp H."/>
            <person name="Overmann J."/>
            <person name="Amann R."/>
            <person name="Jetten M.S.M."/>
            <person name="Mascher T."/>
            <person name="Medema M.H."/>
            <person name="Devos D.P."/>
            <person name="Kaster A.-K."/>
            <person name="Ovreas L."/>
            <person name="Rohde M."/>
            <person name="Galperin M.Y."/>
            <person name="Jogler C."/>
        </authorList>
    </citation>
    <scope>NUCLEOTIDE SEQUENCE [LARGE SCALE GENOMIC DNA]</scope>
    <source>
        <strain evidence="5 6">Pla111</strain>
    </source>
</reference>
<dbReference type="PANTHER" id="PTHR38429">
    <property type="entry name" value="SEPTATION PROTEIN SPOVG-RELATED"/>
    <property type="match status" value="1"/>
</dbReference>
<dbReference type="EMBL" id="SJPH01000002">
    <property type="protein sequence ID" value="TWT47513.1"/>
    <property type="molecule type" value="Genomic_DNA"/>
</dbReference>